<gene>
    <name evidence="2" type="ORF">BAU07_06780</name>
</gene>
<protein>
    <submittedName>
        <fullName evidence="2">Uncharacterized protein</fullName>
    </submittedName>
</protein>
<feature type="signal peptide" evidence="1">
    <location>
        <begin position="1"/>
        <end position="24"/>
    </location>
</feature>
<reference evidence="2 3" key="1">
    <citation type="submission" date="2016-06" db="EMBL/GenBank/DDBJ databases">
        <title>Complete genome sequences of Bordetella bronchialis and Bordetella flabilis.</title>
        <authorList>
            <person name="LiPuma J.J."/>
            <person name="Spilker T."/>
        </authorList>
    </citation>
    <scope>NUCLEOTIDE SEQUENCE [LARGE SCALE GENOMIC DNA]</scope>
    <source>
        <strain evidence="2 3">AU10664</strain>
    </source>
</reference>
<dbReference type="AlphaFoldDB" id="A0A193GA38"/>
<dbReference type="Proteomes" id="UP000091926">
    <property type="component" value="Chromosome"/>
</dbReference>
<keyword evidence="1" id="KW-0732">Signal</keyword>
<name>A0A193GA38_9BORD</name>
<proteinExistence type="predicted"/>
<accession>A0A193GA38</accession>
<evidence type="ECO:0000256" key="1">
    <source>
        <dbReference type="SAM" id="SignalP"/>
    </source>
</evidence>
<sequence length="142" mass="15043">MKMKFPQKILLLVAGWTLSAAALAAGPVVVDAHPPAKGAKSPQYTVDADTRRLDGKQLGQALAAVAKDKARGANTPVAVLVDPALSMNDVSALARVVRQSGMKNVRYFVYHGDPSMVAEFVPSSDNAFPRSRLDSEVMAAPK</sequence>
<organism evidence="2 3">
    <name type="scientific">Bordetella flabilis</name>
    <dbReference type="NCBI Taxonomy" id="463014"/>
    <lineage>
        <taxon>Bacteria</taxon>
        <taxon>Pseudomonadati</taxon>
        <taxon>Pseudomonadota</taxon>
        <taxon>Betaproteobacteria</taxon>
        <taxon>Burkholderiales</taxon>
        <taxon>Alcaligenaceae</taxon>
        <taxon>Bordetella</taxon>
    </lineage>
</organism>
<dbReference type="KEGG" id="bfz:BAU07_06780"/>
<keyword evidence="3" id="KW-1185">Reference proteome</keyword>
<dbReference type="STRING" id="463014.BAU07_06780"/>
<dbReference type="EMBL" id="CP016172">
    <property type="protein sequence ID" value="ANN76857.1"/>
    <property type="molecule type" value="Genomic_DNA"/>
</dbReference>
<evidence type="ECO:0000313" key="2">
    <source>
        <dbReference type="EMBL" id="ANN76857.1"/>
    </source>
</evidence>
<evidence type="ECO:0000313" key="3">
    <source>
        <dbReference type="Proteomes" id="UP000091926"/>
    </source>
</evidence>
<feature type="chain" id="PRO_5008258695" evidence="1">
    <location>
        <begin position="25"/>
        <end position="142"/>
    </location>
</feature>